<keyword evidence="8 15" id="KW-0406">Ion transport</keyword>
<dbReference type="InterPro" id="IPR002146">
    <property type="entry name" value="ATP_synth_b/b'su_bac/chlpt"/>
</dbReference>
<keyword evidence="20" id="KW-1185">Reference proteome</keyword>
<dbReference type="GO" id="GO:0045259">
    <property type="term" value="C:proton-transporting ATP synthase complex"/>
    <property type="evidence" value="ECO:0007669"/>
    <property type="project" value="UniProtKB-KW"/>
</dbReference>
<evidence type="ECO:0000256" key="5">
    <source>
        <dbReference type="ARBA" id="ARBA00022692"/>
    </source>
</evidence>
<keyword evidence="16" id="KW-0175">Coiled coil</keyword>
<evidence type="ECO:0000256" key="15">
    <source>
        <dbReference type="HAMAP-Rule" id="MF_01398"/>
    </source>
</evidence>
<feature type="region of interest" description="Disordered" evidence="17">
    <location>
        <begin position="27"/>
        <end position="77"/>
    </location>
</feature>
<keyword evidence="18" id="KW-0732">Signal</keyword>
<name>A0A517YEX8_9BACT</name>
<dbReference type="AlphaFoldDB" id="A0A517YEX8"/>
<comment type="subcellular location">
    <subcellularLocation>
        <location evidence="15">Cell membrane</location>
        <topology evidence="15">Single-pass membrane protein</topology>
    </subcellularLocation>
    <subcellularLocation>
        <location evidence="14">Endomembrane system</location>
        <topology evidence="14">Single-pass membrane protein</topology>
    </subcellularLocation>
</comment>
<evidence type="ECO:0000256" key="18">
    <source>
        <dbReference type="SAM" id="SignalP"/>
    </source>
</evidence>
<evidence type="ECO:0000256" key="16">
    <source>
        <dbReference type="SAM" id="Coils"/>
    </source>
</evidence>
<evidence type="ECO:0000313" key="19">
    <source>
        <dbReference type="EMBL" id="QDU28712.1"/>
    </source>
</evidence>
<gene>
    <name evidence="15 19" type="primary">atpF</name>
    <name evidence="19" type="ORF">ETAA8_38170</name>
</gene>
<dbReference type="CDD" id="cd06503">
    <property type="entry name" value="ATP-synt_Fo_b"/>
    <property type="match status" value="1"/>
</dbReference>
<dbReference type="RefSeq" id="WP_145091447.1">
    <property type="nucleotide sequence ID" value="NZ_CP036274.1"/>
</dbReference>
<dbReference type="PANTHER" id="PTHR33445">
    <property type="entry name" value="ATP SYNTHASE SUBUNIT B', CHLOROPLASTIC"/>
    <property type="match status" value="1"/>
</dbReference>
<comment type="function">
    <text evidence="11 15">F(1)F(0) ATP synthase produces ATP from ADP in the presence of a proton or sodium gradient. F-type ATPases consist of two structural domains, F(1) containing the extramembraneous catalytic core and F(0) containing the membrane proton channel, linked together by a central stalk and a peripheral stalk. During catalysis, ATP synthesis in the catalytic domain of F(1) is coupled via a rotary mechanism of the central stalk subunits to proton translocation.</text>
</comment>
<evidence type="ECO:0000256" key="6">
    <source>
        <dbReference type="ARBA" id="ARBA00022781"/>
    </source>
</evidence>
<dbReference type="Pfam" id="PF00430">
    <property type="entry name" value="ATP-synt_B"/>
    <property type="match status" value="1"/>
</dbReference>
<keyword evidence="9 15" id="KW-0472">Membrane</keyword>
<evidence type="ECO:0000256" key="7">
    <source>
        <dbReference type="ARBA" id="ARBA00022989"/>
    </source>
</evidence>
<keyword evidence="10 15" id="KW-0066">ATP synthesis</keyword>
<dbReference type="HAMAP" id="MF_01398">
    <property type="entry name" value="ATP_synth_b_bprime"/>
    <property type="match status" value="1"/>
</dbReference>
<dbReference type="GO" id="GO:0012505">
    <property type="term" value="C:endomembrane system"/>
    <property type="evidence" value="ECO:0007669"/>
    <property type="project" value="UniProtKB-SubCell"/>
</dbReference>
<keyword evidence="3 15" id="KW-1003">Cell membrane</keyword>
<feature type="transmembrane region" description="Helical" evidence="15">
    <location>
        <begin position="97"/>
        <end position="117"/>
    </location>
</feature>
<feature type="chain" id="PRO_5022004998" description="ATP synthase subunit b" evidence="18">
    <location>
        <begin position="26"/>
        <end position="251"/>
    </location>
</feature>
<evidence type="ECO:0000256" key="4">
    <source>
        <dbReference type="ARBA" id="ARBA00022547"/>
    </source>
</evidence>
<keyword evidence="7 15" id="KW-1133">Transmembrane helix</keyword>
<evidence type="ECO:0000256" key="14">
    <source>
        <dbReference type="ARBA" id="ARBA00037847"/>
    </source>
</evidence>
<feature type="coiled-coil region" evidence="16">
    <location>
        <begin position="135"/>
        <end position="169"/>
    </location>
</feature>
<evidence type="ECO:0000313" key="20">
    <source>
        <dbReference type="Proteomes" id="UP000315017"/>
    </source>
</evidence>
<evidence type="ECO:0000256" key="1">
    <source>
        <dbReference type="ARBA" id="ARBA00005513"/>
    </source>
</evidence>
<comment type="similarity">
    <text evidence="1 15">Belongs to the ATPase B chain family.</text>
</comment>
<dbReference type="NCBIfam" id="TIGR01144">
    <property type="entry name" value="ATP_synt_b"/>
    <property type="match status" value="1"/>
</dbReference>
<keyword evidence="6 15" id="KW-0375">Hydrogen ion transport</keyword>
<evidence type="ECO:0000256" key="9">
    <source>
        <dbReference type="ARBA" id="ARBA00023136"/>
    </source>
</evidence>
<organism evidence="19 20">
    <name type="scientific">Anatilimnocola aggregata</name>
    <dbReference type="NCBI Taxonomy" id="2528021"/>
    <lineage>
        <taxon>Bacteria</taxon>
        <taxon>Pseudomonadati</taxon>
        <taxon>Planctomycetota</taxon>
        <taxon>Planctomycetia</taxon>
        <taxon>Pirellulales</taxon>
        <taxon>Pirellulaceae</taxon>
        <taxon>Anatilimnocola</taxon>
    </lineage>
</organism>
<protein>
    <recommendedName>
        <fullName evidence="15">ATP synthase subunit b</fullName>
    </recommendedName>
    <alternativeName>
        <fullName evidence="15">ATP synthase F(0) sector subunit b</fullName>
    </alternativeName>
    <alternativeName>
        <fullName evidence="15">ATPase subunit I</fullName>
    </alternativeName>
    <alternativeName>
        <fullName evidence="15">F-type ATPase subunit b</fullName>
        <shortName evidence="15">F-ATPase subunit b</shortName>
    </alternativeName>
</protein>
<dbReference type="OrthoDB" id="274361at2"/>
<dbReference type="PANTHER" id="PTHR33445:SF1">
    <property type="entry name" value="ATP SYNTHASE SUBUNIT B"/>
    <property type="match status" value="1"/>
</dbReference>
<comment type="subunit">
    <text evidence="15">F-type ATPases have 2 components, F(1) - the catalytic core - and F(0) - the membrane proton channel. F(1) has five subunits: alpha(3), beta(3), gamma(1), delta(1), epsilon(1). F(0) has three main subunits: a(1), b(2) and c(10-14). The alpha and beta chains form an alternating ring which encloses part of the gamma chain. F(1) is attached to F(0) by a central stalk formed by the gamma and epsilon chains, while a peripheral stalk is formed by the delta and b chains.</text>
</comment>
<comment type="function">
    <text evidence="12">Component of the F(0) channel, it forms part of the peripheral stalk, linking F(1) to F(0). The b'-subunit is a diverged and duplicated form of b found in plants and photosynthetic bacteria.</text>
</comment>
<keyword evidence="4 15" id="KW-0138">CF(0)</keyword>
<dbReference type="GO" id="GO:0046961">
    <property type="term" value="F:proton-transporting ATPase activity, rotational mechanism"/>
    <property type="evidence" value="ECO:0007669"/>
    <property type="project" value="TreeGrafter"/>
</dbReference>
<comment type="subunit">
    <text evidence="13">F-type ATPases have 2 components, F(1) - the catalytic core - and F(0) - the membrane proton channel. F(1) has five subunits: alpha(3), beta(3), gamma(1), delta(1), epsilon(1). F(0) has four main subunits: a(1), b(2) and c(10-14). The alpha and beta chains form an alternating ring which encloses part of the gamma chain. F(1) is attached to F(0) by a central stalk formed by the gamma and epsilon chains, while a peripheral stalk is formed by the delta and b chains.</text>
</comment>
<dbReference type="InterPro" id="IPR005864">
    <property type="entry name" value="ATP_synth_F0_bsu_bac"/>
</dbReference>
<keyword evidence="5 15" id="KW-0812">Transmembrane</keyword>
<evidence type="ECO:0000256" key="17">
    <source>
        <dbReference type="SAM" id="MobiDB-lite"/>
    </source>
</evidence>
<reference evidence="19 20" key="1">
    <citation type="submission" date="2019-02" db="EMBL/GenBank/DDBJ databases">
        <title>Deep-cultivation of Planctomycetes and their phenomic and genomic characterization uncovers novel biology.</title>
        <authorList>
            <person name="Wiegand S."/>
            <person name="Jogler M."/>
            <person name="Boedeker C."/>
            <person name="Pinto D."/>
            <person name="Vollmers J."/>
            <person name="Rivas-Marin E."/>
            <person name="Kohn T."/>
            <person name="Peeters S.H."/>
            <person name="Heuer A."/>
            <person name="Rast P."/>
            <person name="Oberbeckmann S."/>
            <person name="Bunk B."/>
            <person name="Jeske O."/>
            <person name="Meyerdierks A."/>
            <person name="Storesund J.E."/>
            <person name="Kallscheuer N."/>
            <person name="Luecker S."/>
            <person name="Lage O.M."/>
            <person name="Pohl T."/>
            <person name="Merkel B.J."/>
            <person name="Hornburger P."/>
            <person name="Mueller R.-W."/>
            <person name="Bruemmer F."/>
            <person name="Labrenz M."/>
            <person name="Spormann A.M."/>
            <person name="Op den Camp H."/>
            <person name="Overmann J."/>
            <person name="Amann R."/>
            <person name="Jetten M.S.M."/>
            <person name="Mascher T."/>
            <person name="Medema M.H."/>
            <person name="Devos D.P."/>
            <person name="Kaster A.-K."/>
            <person name="Ovreas L."/>
            <person name="Rohde M."/>
            <person name="Galperin M.Y."/>
            <person name="Jogler C."/>
        </authorList>
    </citation>
    <scope>NUCLEOTIDE SEQUENCE [LARGE SCALE GENOMIC DNA]</scope>
    <source>
        <strain evidence="19 20">ETA_A8</strain>
    </source>
</reference>
<keyword evidence="2 15" id="KW-0813">Transport</keyword>
<evidence type="ECO:0000256" key="10">
    <source>
        <dbReference type="ARBA" id="ARBA00023310"/>
    </source>
</evidence>
<dbReference type="GO" id="GO:0046933">
    <property type="term" value="F:proton-transporting ATP synthase activity, rotational mechanism"/>
    <property type="evidence" value="ECO:0007669"/>
    <property type="project" value="UniProtKB-UniRule"/>
</dbReference>
<dbReference type="GO" id="GO:0005886">
    <property type="term" value="C:plasma membrane"/>
    <property type="evidence" value="ECO:0007669"/>
    <property type="project" value="UniProtKB-SubCell"/>
</dbReference>
<evidence type="ECO:0000256" key="3">
    <source>
        <dbReference type="ARBA" id="ARBA00022475"/>
    </source>
</evidence>
<evidence type="ECO:0000256" key="12">
    <source>
        <dbReference type="ARBA" id="ARBA00025614"/>
    </source>
</evidence>
<feature type="compositionally biased region" description="Basic and acidic residues" evidence="17">
    <location>
        <begin position="42"/>
        <end position="77"/>
    </location>
</feature>
<dbReference type="InterPro" id="IPR050059">
    <property type="entry name" value="ATP_synthase_B_chain"/>
</dbReference>
<sequence length="251" mass="26901" precursor="true">MLRKLCLSVVALFAVVAVVGGTLQAQESKEPEAKSAAPAEAGKVEAKSEESPAEKKADDHGHSHAAGGDHAHHDEFDNTHANASAGLKAPQEMRFDLAIATFVIFILLLVLLAKFAWGPIISGLDSRESHIASMIDQARLAQEQAEAQLRSYEAKLAAATEEARQIVGQARTDAEAAKDRILAEAKDAATKERERAIDDITIAKNAALQQIAEKSVNTAISLASSIVRRELKPEDHDQLVTDALGKFSKLN</sequence>
<dbReference type="KEGG" id="aagg:ETAA8_38170"/>
<feature type="signal peptide" evidence="18">
    <location>
        <begin position="1"/>
        <end position="25"/>
    </location>
</feature>
<dbReference type="EMBL" id="CP036274">
    <property type="protein sequence ID" value="QDU28712.1"/>
    <property type="molecule type" value="Genomic_DNA"/>
</dbReference>
<evidence type="ECO:0000256" key="8">
    <source>
        <dbReference type="ARBA" id="ARBA00023065"/>
    </source>
</evidence>
<accession>A0A517YEX8</accession>
<dbReference type="Proteomes" id="UP000315017">
    <property type="component" value="Chromosome"/>
</dbReference>
<proteinExistence type="inferred from homology"/>
<evidence type="ECO:0000256" key="2">
    <source>
        <dbReference type="ARBA" id="ARBA00022448"/>
    </source>
</evidence>
<evidence type="ECO:0000256" key="11">
    <source>
        <dbReference type="ARBA" id="ARBA00025198"/>
    </source>
</evidence>
<evidence type="ECO:0000256" key="13">
    <source>
        <dbReference type="ARBA" id="ARBA00026054"/>
    </source>
</evidence>